<dbReference type="AlphaFoldDB" id="A0A6A4N011"/>
<dbReference type="Pfam" id="PF02886">
    <property type="entry name" value="LBP_BPI_CETP_C"/>
    <property type="match status" value="1"/>
</dbReference>
<dbReference type="Pfam" id="PF01273">
    <property type="entry name" value="LBP_BPI_CETP"/>
    <property type="match status" value="1"/>
</dbReference>
<dbReference type="Gene3D" id="3.15.10.10">
    <property type="entry name" value="Bactericidal permeability-increasing protein, domain 1"/>
    <property type="match status" value="1"/>
</dbReference>
<keyword evidence="5" id="KW-1185">Reference proteome</keyword>
<feature type="domain" description="Lipid-binding serum glycoprotein C-terminal" evidence="3">
    <location>
        <begin position="287"/>
        <end position="414"/>
    </location>
</feature>
<feature type="domain" description="Lipid-binding serum glycoprotein N-terminal" evidence="2">
    <location>
        <begin position="48"/>
        <end position="239"/>
    </location>
</feature>
<sequence>MLTYNSTPEKSMAPAIFLLLLSLVLIPTSVVVGDEEDGFISVVISDKGLDFAKQFLIEQAIASIVPSQLPDIEKKVNVPLVGKAQVILSEIIIKDIKINTSSVKTGESGIVLIVSGATADLTMNWRYTARTSFVPIGISDTGTAHCEVKRSGLVLRGLSILYRLKVEDLQVGLTINLSNQEGTLKLILLDYGCKVGDLSIKLSGGAAWLYQVLVDVFEGNIASAVEEAISKKIRDGITQLDTLLSISSKDSLIRQNCSPECFIWTSKVLVPQTYHRGPGISVLRPGSPRMIEISLHENVLKSASSVYFTADSMQWIVDELPDRALLNTAEWRFIVPQLYKQYPNADMNINISVSSAPVIQVTNQDIEAAIIVDVIINVLEAGEVIPVVCISLDISASVDVEIAKSNIAGRLALE</sequence>
<evidence type="ECO:0000256" key="1">
    <source>
        <dbReference type="SAM" id="SignalP"/>
    </source>
</evidence>
<feature type="signal peptide" evidence="1">
    <location>
        <begin position="1"/>
        <end position="33"/>
    </location>
</feature>
<dbReference type="InterPro" id="IPR045897">
    <property type="entry name" value="BPI/LBP_pln"/>
</dbReference>
<dbReference type="InterPro" id="IPR017942">
    <property type="entry name" value="Lipid-bd_serum_glycop_N"/>
</dbReference>
<keyword evidence="1" id="KW-0732">Signal</keyword>
<dbReference type="EMBL" id="WOCE01000073">
    <property type="protein sequence ID" value="KAE9584132.1"/>
    <property type="molecule type" value="Genomic_DNA"/>
</dbReference>
<name>A0A6A4N011_LUPAL</name>
<proteinExistence type="predicted"/>
<feature type="chain" id="PRO_5025466315" evidence="1">
    <location>
        <begin position="34"/>
        <end position="414"/>
    </location>
</feature>
<dbReference type="OrthoDB" id="10255543at2759"/>
<comment type="caution">
    <text evidence="4">The sequence shown here is derived from an EMBL/GenBank/DDBJ whole genome shotgun (WGS) entry which is preliminary data.</text>
</comment>
<organism evidence="4 5">
    <name type="scientific">Lupinus albus</name>
    <name type="common">White lupine</name>
    <name type="synonym">Lupinus termis</name>
    <dbReference type="NCBI Taxonomy" id="3870"/>
    <lineage>
        <taxon>Eukaryota</taxon>
        <taxon>Viridiplantae</taxon>
        <taxon>Streptophyta</taxon>
        <taxon>Embryophyta</taxon>
        <taxon>Tracheophyta</taxon>
        <taxon>Spermatophyta</taxon>
        <taxon>Magnoliopsida</taxon>
        <taxon>eudicotyledons</taxon>
        <taxon>Gunneridae</taxon>
        <taxon>Pentapetalae</taxon>
        <taxon>rosids</taxon>
        <taxon>fabids</taxon>
        <taxon>Fabales</taxon>
        <taxon>Fabaceae</taxon>
        <taxon>Papilionoideae</taxon>
        <taxon>50 kb inversion clade</taxon>
        <taxon>genistoids sensu lato</taxon>
        <taxon>core genistoids</taxon>
        <taxon>Genisteae</taxon>
        <taxon>Lupinus</taxon>
    </lineage>
</organism>
<evidence type="ECO:0000313" key="5">
    <source>
        <dbReference type="Proteomes" id="UP000447434"/>
    </source>
</evidence>
<dbReference type="Proteomes" id="UP000447434">
    <property type="component" value="Unassembled WGS sequence"/>
</dbReference>
<dbReference type="InterPro" id="IPR001124">
    <property type="entry name" value="Lipid-bd_serum_glycop_C"/>
</dbReference>
<evidence type="ECO:0000313" key="4">
    <source>
        <dbReference type="EMBL" id="KAE9584132.1"/>
    </source>
</evidence>
<evidence type="ECO:0000259" key="2">
    <source>
        <dbReference type="Pfam" id="PF01273"/>
    </source>
</evidence>
<dbReference type="SUPFAM" id="SSF55394">
    <property type="entry name" value="Bactericidal permeability-increasing protein, BPI"/>
    <property type="match status" value="2"/>
</dbReference>
<dbReference type="GO" id="GO:0008289">
    <property type="term" value="F:lipid binding"/>
    <property type="evidence" value="ECO:0007669"/>
    <property type="project" value="InterPro"/>
</dbReference>
<dbReference type="Gene3D" id="3.15.20.10">
    <property type="entry name" value="Bactericidal permeability-increasing protein, domain 2"/>
    <property type="match status" value="1"/>
</dbReference>
<dbReference type="PANTHER" id="PTHR46801:SF2">
    <property type="entry name" value="LIPOPOLYSACCHARIDE-BINDING PROTEIN"/>
    <property type="match status" value="1"/>
</dbReference>
<protein>
    <submittedName>
        <fullName evidence="4">Putative bactericidal permeability-increasing protein, alpha/beta</fullName>
    </submittedName>
</protein>
<reference evidence="5" key="1">
    <citation type="journal article" date="2020" name="Nat. Commun.">
        <title>Genome sequence of the cluster root forming white lupin.</title>
        <authorList>
            <person name="Hufnagel B."/>
            <person name="Marques A."/>
            <person name="Soriano A."/>
            <person name="Marques L."/>
            <person name="Divol F."/>
            <person name="Doumas P."/>
            <person name="Sallet E."/>
            <person name="Mancinotti D."/>
            <person name="Carrere S."/>
            <person name="Marande W."/>
            <person name="Arribat S."/>
            <person name="Keller J."/>
            <person name="Huneau C."/>
            <person name="Blein T."/>
            <person name="Aime D."/>
            <person name="Laguerre M."/>
            <person name="Taylor J."/>
            <person name="Schubert V."/>
            <person name="Nelson M."/>
            <person name="Geu-Flores F."/>
            <person name="Crespi M."/>
            <person name="Gallardo-Guerrero K."/>
            <person name="Delaux P.-M."/>
            <person name="Salse J."/>
            <person name="Berges H."/>
            <person name="Guyot R."/>
            <person name="Gouzy J."/>
            <person name="Peret B."/>
        </authorList>
    </citation>
    <scope>NUCLEOTIDE SEQUENCE [LARGE SCALE GENOMIC DNA]</scope>
    <source>
        <strain evidence="5">cv. Amiga</strain>
    </source>
</reference>
<dbReference type="PANTHER" id="PTHR46801">
    <property type="entry name" value="OS06G0309200 PROTEIN"/>
    <property type="match status" value="1"/>
</dbReference>
<evidence type="ECO:0000259" key="3">
    <source>
        <dbReference type="Pfam" id="PF02886"/>
    </source>
</evidence>
<accession>A0A6A4N011</accession>
<gene>
    <name evidence="4" type="ORF">Lalb_Chr00c48g0413011</name>
</gene>
<dbReference type="InterPro" id="IPR017943">
    <property type="entry name" value="Bactericidal_perm-incr_a/b_dom"/>
</dbReference>